<dbReference type="GO" id="GO:0009898">
    <property type="term" value="C:cytoplasmic side of plasma membrane"/>
    <property type="evidence" value="ECO:0007669"/>
    <property type="project" value="TreeGrafter"/>
</dbReference>
<proteinExistence type="predicted"/>
<feature type="domain" description="TRAF1-6 MATH" evidence="2">
    <location>
        <begin position="7"/>
        <end position="88"/>
    </location>
</feature>
<dbReference type="Gene3D" id="2.60.210.10">
    <property type="entry name" value="Apoptosis, Tumor Necrosis Factor Receptor Associated Protein 2, Chain A"/>
    <property type="match status" value="1"/>
</dbReference>
<dbReference type="Proteomes" id="UP000663829">
    <property type="component" value="Unassembled WGS sequence"/>
</dbReference>
<evidence type="ECO:0000313" key="5">
    <source>
        <dbReference type="Proteomes" id="UP000663829"/>
    </source>
</evidence>
<evidence type="ECO:0000259" key="2">
    <source>
        <dbReference type="Pfam" id="PF21355"/>
    </source>
</evidence>
<dbReference type="Pfam" id="PF21355">
    <property type="entry name" value="TRAF-mep_MATH"/>
    <property type="match status" value="1"/>
</dbReference>
<evidence type="ECO:0000313" key="4">
    <source>
        <dbReference type="EMBL" id="CAF4416014.1"/>
    </source>
</evidence>
<dbReference type="PANTHER" id="PTHR10131">
    <property type="entry name" value="TNF RECEPTOR ASSOCIATED FACTOR"/>
    <property type="match status" value="1"/>
</dbReference>
<accession>A0A815XA16</accession>
<dbReference type="EMBL" id="CAJNOQ010027595">
    <property type="protein sequence ID" value="CAF1554842.1"/>
    <property type="molecule type" value="Genomic_DNA"/>
</dbReference>
<sequence length="148" mass="17202">MCMRLYLNGEYDAVLKWPFHFKITFCLFDQSGQKRHIIDSFNPDTKSNSFQLPTAQMNIASGIPKFFPLAVLQQEEDNYVKDDTMFIKCIVNFNDFSTMMLPYLLSLNPGLPNHVQERMIENELQRRQQQQQNQSVITTTIPVSSPCT</sequence>
<feature type="compositionally biased region" description="Polar residues" evidence="1">
    <location>
        <begin position="135"/>
        <end position="148"/>
    </location>
</feature>
<dbReference type="GO" id="GO:0043122">
    <property type="term" value="P:regulation of canonical NF-kappaB signal transduction"/>
    <property type="evidence" value="ECO:0007669"/>
    <property type="project" value="TreeGrafter"/>
</dbReference>
<dbReference type="InterPro" id="IPR049342">
    <property type="entry name" value="TRAF1-6_MATH_dom"/>
</dbReference>
<gene>
    <name evidence="3" type="ORF">GPM918_LOCUS39423</name>
    <name evidence="4" type="ORF">SRO942_LOCUS40293</name>
</gene>
<dbReference type="EMBL" id="CAJOBC010093297">
    <property type="protein sequence ID" value="CAF4416014.1"/>
    <property type="molecule type" value="Genomic_DNA"/>
</dbReference>
<comment type="caution">
    <text evidence="3">The sequence shown here is derived from an EMBL/GenBank/DDBJ whole genome shotgun (WGS) entry which is preliminary data.</text>
</comment>
<dbReference type="Proteomes" id="UP000681722">
    <property type="component" value="Unassembled WGS sequence"/>
</dbReference>
<reference evidence="3" key="1">
    <citation type="submission" date="2021-02" db="EMBL/GenBank/DDBJ databases">
        <authorList>
            <person name="Nowell W R."/>
        </authorList>
    </citation>
    <scope>NUCLEOTIDE SEQUENCE</scope>
</reference>
<organism evidence="3 5">
    <name type="scientific">Didymodactylos carnosus</name>
    <dbReference type="NCBI Taxonomy" id="1234261"/>
    <lineage>
        <taxon>Eukaryota</taxon>
        <taxon>Metazoa</taxon>
        <taxon>Spiralia</taxon>
        <taxon>Gnathifera</taxon>
        <taxon>Rotifera</taxon>
        <taxon>Eurotatoria</taxon>
        <taxon>Bdelloidea</taxon>
        <taxon>Philodinida</taxon>
        <taxon>Philodinidae</taxon>
        <taxon>Didymodactylos</taxon>
    </lineage>
</organism>
<keyword evidence="5" id="KW-1185">Reference proteome</keyword>
<dbReference type="GO" id="GO:0005164">
    <property type="term" value="F:tumor necrosis factor receptor binding"/>
    <property type="evidence" value="ECO:0007669"/>
    <property type="project" value="TreeGrafter"/>
</dbReference>
<evidence type="ECO:0000313" key="3">
    <source>
        <dbReference type="EMBL" id="CAF1554842.1"/>
    </source>
</evidence>
<dbReference type="InterPro" id="IPR008974">
    <property type="entry name" value="TRAF-like"/>
</dbReference>
<dbReference type="PANTHER" id="PTHR10131:SF138">
    <property type="entry name" value="RE66324P"/>
    <property type="match status" value="1"/>
</dbReference>
<dbReference type="AlphaFoldDB" id="A0A815XA16"/>
<name>A0A815XA16_9BILA</name>
<feature type="region of interest" description="Disordered" evidence="1">
    <location>
        <begin position="128"/>
        <end position="148"/>
    </location>
</feature>
<dbReference type="OrthoDB" id="6499288at2759"/>
<dbReference type="SUPFAM" id="SSF49599">
    <property type="entry name" value="TRAF domain-like"/>
    <property type="match status" value="1"/>
</dbReference>
<evidence type="ECO:0000256" key="1">
    <source>
        <dbReference type="SAM" id="MobiDB-lite"/>
    </source>
</evidence>
<protein>
    <recommendedName>
        <fullName evidence="2">TRAF1-6 MATH domain-containing protein</fullName>
    </recommendedName>
</protein>